<keyword evidence="5 13" id="KW-0479">Metal-binding</keyword>
<dbReference type="CDD" id="cd03425">
    <property type="entry name" value="NUDIX_MutT_NudA_like"/>
    <property type="match status" value="1"/>
</dbReference>
<evidence type="ECO:0000256" key="5">
    <source>
        <dbReference type="ARBA" id="ARBA00022723"/>
    </source>
</evidence>
<evidence type="ECO:0000256" key="8">
    <source>
        <dbReference type="ARBA" id="ARBA00022842"/>
    </source>
</evidence>
<proteinExistence type="inferred from homology"/>
<evidence type="ECO:0000256" key="10">
    <source>
        <dbReference type="ARBA" id="ARBA00035861"/>
    </source>
</evidence>
<dbReference type="GO" id="GO:0006281">
    <property type="term" value="P:DNA repair"/>
    <property type="evidence" value="ECO:0007669"/>
    <property type="project" value="UniProtKB-KW"/>
</dbReference>
<keyword evidence="4" id="KW-0235">DNA replication</keyword>
<keyword evidence="3" id="KW-0515">Mutator protein</keyword>
<dbReference type="RefSeq" id="WP_342716441.1">
    <property type="nucleotide sequence ID" value="NZ_FOMT01000004.1"/>
</dbReference>
<dbReference type="GO" id="GO:0044716">
    <property type="term" value="F:8-oxo-GDP phosphatase activity"/>
    <property type="evidence" value="ECO:0007669"/>
    <property type="project" value="TreeGrafter"/>
</dbReference>
<feature type="binding site" evidence="12">
    <location>
        <begin position="41"/>
        <end position="44"/>
    </location>
    <ligand>
        <name>8-oxo-dGTP</name>
        <dbReference type="ChEBI" id="CHEBI:77896"/>
    </ligand>
</feature>
<accession>A0A1I2E1D5</accession>
<dbReference type="InterPro" id="IPR000086">
    <property type="entry name" value="NUDIX_hydrolase_dom"/>
</dbReference>
<gene>
    <name evidence="16" type="ORF">SAMN05216378_4389</name>
</gene>
<dbReference type="InterPro" id="IPR020476">
    <property type="entry name" value="Nudix_hydrolase"/>
</dbReference>
<evidence type="ECO:0000259" key="15">
    <source>
        <dbReference type="PROSITE" id="PS51462"/>
    </source>
</evidence>
<name>A0A1I2E1D5_9BACL</name>
<comment type="catalytic activity">
    <reaction evidence="10">
        <text>8-oxo-dGTP + H2O = 8-oxo-dGMP + diphosphate + H(+)</text>
        <dbReference type="Rhea" id="RHEA:31575"/>
        <dbReference type="ChEBI" id="CHEBI:15377"/>
        <dbReference type="ChEBI" id="CHEBI:15378"/>
        <dbReference type="ChEBI" id="CHEBI:33019"/>
        <dbReference type="ChEBI" id="CHEBI:63224"/>
        <dbReference type="ChEBI" id="CHEBI:77896"/>
        <dbReference type="EC" id="3.6.1.55"/>
    </reaction>
</comment>
<evidence type="ECO:0000256" key="11">
    <source>
        <dbReference type="ARBA" id="ARBA00038905"/>
    </source>
</evidence>
<feature type="binding site" evidence="13">
    <location>
        <position position="64"/>
    </location>
    <ligand>
        <name>Mg(2+)</name>
        <dbReference type="ChEBI" id="CHEBI:18420"/>
    </ligand>
</feature>
<dbReference type="InterPro" id="IPR015797">
    <property type="entry name" value="NUDIX_hydrolase-like_dom_sf"/>
</dbReference>
<dbReference type="GO" id="GO:0035539">
    <property type="term" value="F:8-oxo-7,8-dihydrodeoxyguanosine triphosphate pyrophosphatase activity"/>
    <property type="evidence" value="ECO:0007669"/>
    <property type="project" value="UniProtKB-EC"/>
</dbReference>
<comment type="cofactor">
    <cofactor evidence="1 13">
        <name>Mg(2+)</name>
        <dbReference type="ChEBI" id="CHEBI:18420"/>
    </cofactor>
</comment>
<evidence type="ECO:0000256" key="7">
    <source>
        <dbReference type="ARBA" id="ARBA00022801"/>
    </source>
</evidence>
<evidence type="ECO:0000313" key="16">
    <source>
        <dbReference type="EMBL" id="SFE86704.1"/>
    </source>
</evidence>
<evidence type="ECO:0000256" key="4">
    <source>
        <dbReference type="ARBA" id="ARBA00022705"/>
    </source>
</evidence>
<dbReference type="GO" id="GO:0044715">
    <property type="term" value="F:8-oxo-dGDP phosphatase activity"/>
    <property type="evidence" value="ECO:0007669"/>
    <property type="project" value="TreeGrafter"/>
</dbReference>
<comment type="similarity">
    <text evidence="2 14">Belongs to the Nudix hydrolase family.</text>
</comment>
<dbReference type="GO" id="GO:0008413">
    <property type="term" value="F:8-oxo-7,8-dihydroguanosine triphosphate pyrophosphatase activity"/>
    <property type="evidence" value="ECO:0007669"/>
    <property type="project" value="InterPro"/>
</dbReference>
<protein>
    <recommendedName>
        <fullName evidence="11">8-oxo-dGTP diphosphatase</fullName>
        <ecNumber evidence="11">3.6.1.55</ecNumber>
    </recommendedName>
</protein>
<dbReference type="Pfam" id="PF00293">
    <property type="entry name" value="NUDIX"/>
    <property type="match status" value="1"/>
</dbReference>
<keyword evidence="7 14" id="KW-0378">Hydrolase</keyword>
<evidence type="ECO:0000313" key="17">
    <source>
        <dbReference type="Proteomes" id="UP000198855"/>
    </source>
</evidence>
<dbReference type="EC" id="3.6.1.55" evidence="11"/>
<dbReference type="AlphaFoldDB" id="A0A1I2E1D5"/>
<dbReference type="InterPro" id="IPR003561">
    <property type="entry name" value="Mutator_MutT"/>
</dbReference>
<dbReference type="NCBIfam" id="TIGR00586">
    <property type="entry name" value="mutt"/>
    <property type="match status" value="1"/>
</dbReference>
<evidence type="ECO:0000256" key="2">
    <source>
        <dbReference type="ARBA" id="ARBA00005582"/>
    </source>
</evidence>
<feature type="binding site" evidence="13">
    <location>
        <position position="44"/>
    </location>
    <ligand>
        <name>Mg(2+)</name>
        <dbReference type="ChEBI" id="CHEBI:18420"/>
    </ligand>
</feature>
<dbReference type="PANTHER" id="PTHR47707:SF1">
    <property type="entry name" value="NUDIX HYDROLASE FAMILY PROTEIN"/>
    <property type="match status" value="1"/>
</dbReference>
<evidence type="ECO:0000256" key="14">
    <source>
        <dbReference type="RuleBase" id="RU003476"/>
    </source>
</evidence>
<dbReference type="EMBL" id="FOMT01000004">
    <property type="protein sequence ID" value="SFE86704.1"/>
    <property type="molecule type" value="Genomic_DNA"/>
</dbReference>
<keyword evidence="17" id="KW-1185">Reference proteome</keyword>
<dbReference type="PROSITE" id="PS00893">
    <property type="entry name" value="NUDIX_BOX"/>
    <property type="match status" value="1"/>
</dbReference>
<keyword evidence="9" id="KW-0234">DNA repair</keyword>
<reference evidence="17" key="1">
    <citation type="submission" date="2016-10" db="EMBL/GenBank/DDBJ databases">
        <authorList>
            <person name="Varghese N."/>
            <person name="Submissions S."/>
        </authorList>
    </citation>
    <scope>NUCLEOTIDE SEQUENCE [LARGE SCALE GENOMIC DNA]</scope>
    <source>
        <strain evidence="17">CGMCC 1.10784</strain>
    </source>
</reference>
<dbReference type="Gene3D" id="3.90.79.10">
    <property type="entry name" value="Nucleoside Triphosphate Pyrophosphohydrolase"/>
    <property type="match status" value="1"/>
</dbReference>
<sequence length="137" mass="15686">MQENKEVYYMIVVGAAIIENEHGQILIARRRKGKSQAGMWEFPGGKIEVGETAEDCLKRELLEEMNIEITPYAYFGVNDHHYGSTHIRLIAYQAAFVSGEITLVDHDEYRWISSDELKEFTFAPADIPFVVMLEEGK</sequence>
<dbReference type="GO" id="GO:0046872">
    <property type="term" value="F:metal ion binding"/>
    <property type="evidence" value="ECO:0007669"/>
    <property type="project" value="UniProtKB-KW"/>
</dbReference>
<evidence type="ECO:0000256" key="3">
    <source>
        <dbReference type="ARBA" id="ARBA00022457"/>
    </source>
</evidence>
<dbReference type="PROSITE" id="PS51462">
    <property type="entry name" value="NUDIX"/>
    <property type="match status" value="1"/>
</dbReference>
<keyword evidence="8 13" id="KW-0460">Magnesium</keyword>
<evidence type="ECO:0000256" key="13">
    <source>
        <dbReference type="PIRSR" id="PIRSR603561-2"/>
    </source>
</evidence>
<evidence type="ECO:0000256" key="6">
    <source>
        <dbReference type="ARBA" id="ARBA00022763"/>
    </source>
</evidence>
<organism evidence="16 17">
    <name type="scientific">Paenibacillus catalpae</name>
    <dbReference type="NCBI Taxonomy" id="1045775"/>
    <lineage>
        <taxon>Bacteria</taxon>
        <taxon>Bacillati</taxon>
        <taxon>Bacillota</taxon>
        <taxon>Bacilli</taxon>
        <taxon>Bacillales</taxon>
        <taxon>Paenibacillaceae</taxon>
        <taxon>Paenibacillus</taxon>
    </lineage>
</organism>
<keyword evidence="6" id="KW-0227">DNA damage</keyword>
<dbReference type="SUPFAM" id="SSF55811">
    <property type="entry name" value="Nudix"/>
    <property type="match status" value="1"/>
</dbReference>
<evidence type="ECO:0000256" key="1">
    <source>
        <dbReference type="ARBA" id="ARBA00001946"/>
    </source>
</evidence>
<dbReference type="InterPro" id="IPR020084">
    <property type="entry name" value="NUDIX_hydrolase_CS"/>
</dbReference>
<evidence type="ECO:0000256" key="12">
    <source>
        <dbReference type="PIRSR" id="PIRSR603561-1"/>
    </source>
</evidence>
<dbReference type="GO" id="GO:0006260">
    <property type="term" value="P:DNA replication"/>
    <property type="evidence" value="ECO:0007669"/>
    <property type="project" value="UniProtKB-KW"/>
</dbReference>
<dbReference type="Proteomes" id="UP000198855">
    <property type="component" value="Unassembled WGS sequence"/>
</dbReference>
<dbReference type="PANTHER" id="PTHR47707">
    <property type="entry name" value="8-OXO-DGTP DIPHOSPHATASE"/>
    <property type="match status" value="1"/>
</dbReference>
<feature type="binding site" evidence="12">
    <location>
        <position position="30"/>
    </location>
    <ligand>
        <name>8-oxo-dGTP</name>
        <dbReference type="ChEBI" id="CHEBI:77896"/>
    </ligand>
</feature>
<dbReference type="STRING" id="1045775.SAMN05216378_4389"/>
<feature type="domain" description="Nudix hydrolase" evidence="15">
    <location>
        <begin position="8"/>
        <end position="135"/>
    </location>
</feature>
<dbReference type="PRINTS" id="PR00502">
    <property type="entry name" value="NUDIXFAMILY"/>
</dbReference>
<evidence type="ECO:0000256" key="9">
    <source>
        <dbReference type="ARBA" id="ARBA00023204"/>
    </source>
</evidence>
<dbReference type="InterPro" id="IPR047127">
    <property type="entry name" value="MutT-like"/>
</dbReference>